<evidence type="ECO:0000313" key="4">
    <source>
        <dbReference type="EMBL" id="NKC29352.1"/>
    </source>
</evidence>
<keyword evidence="1" id="KW-0802">TPR repeat</keyword>
<comment type="caution">
    <text evidence="4">The sequence shown here is derived from an EMBL/GenBank/DDBJ whole genome shotgun (WGS) entry which is preliminary data.</text>
</comment>
<organism evidence="4 5">
    <name type="scientific">Falsiroseomonas selenitidurans</name>
    <dbReference type="NCBI Taxonomy" id="2716335"/>
    <lineage>
        <taxon>Bacteria</taxon>
        <taxon>Pseudomonadati</taxon>
        <taxon>Pseudomonadota</taxon>
        <taxon>Alphaproteobacteria</taxon>
        <taxon>Acetobacterales</taxon>
        <taxon>Roseomonadaceae</taxon>
        <taxon>Falsiroseomonas</taxon>
    </lineage>
</organism>
<evidence type="ECO:0000256" key="2">
    <source>
        <dbReference type="SAM" id="MobiDB-lite"/>
    </source>
</evidence>
<reference evidence="4 5" key="1">
    <citation type="submission" date="2020-03" db="EMBL/GenBank/DDBJ databases">
        <title>Roseomonas selenitidurans sp. nov. isolated from urban soil.</title>
        <authorList>
            <person name="Liu H."/>
        </authorList>
    </citation>
    <scope>NUCLEOTIDE SEQUENCE [LARGE SCALE GENOMIC DNA]</scope>
    <source>
        <strain evidence="4 5">BU-1</strain>
    </source>
</reference>
<dbReference type="Pfam" id="PF00534">
    <property type="entry name" value="Glycos_transf_1"/>
    <property type="match status" value="1"/>
</dbReference>
<dbReference type="Gene3D" id="1.25.40.10">
    <property type="entry name" value="Tetratricopeptide repeat domain"/>
    <property type="match status" value="1"/>
</dbReference>
<dbReference type="InterPro" id="IPR011990">
    <property type="entry name" value="TPR-like_helical_dom_sf"/>
</dbReference>
<dbReference type="PANTHER" id="PTHR46401">
    <property type="entry name" value="GLYCOSYLTRANSFERASE WBBK-RELATED"/>
    <property type="match status" value="1"/>
</dbReference>
<dbReference type="Pfam" id="PF14559">
    <property type="entry name" value="TPR_19"/>
    <property type="match status" value="1"/>
</dbReference>
<name>A0ABX1E0S3_9PROT</name>
<dbReference type="InterPro" id="IPR001296">
    <property type="entry name" value="Glyco_trans_1"/>
</dbReference>
<keyword evidence="5" id="KW-1185">Reference proteome</keyword>
<dbReference type="PANTHER" id="PTHR46401:SF8">
    <property type="entry name" value="BLL6006 PROTEIN"/>
    <property type="match status" value="1"/>
</dbReference>
<sequence>MQDEPAPEPPTPEDIRARADALRDQKRWAEAEAAYREYLAERPRHWQIHVQLGHTRKEQGDPEGALPHYRRAALLAPDDPDPMLQAGHVLRHLGRGGEAAEALGRALALAPESPDLRHVVALLRHRTLPPPEGPALPPPPRPAGKPTQIAFDVTDLLDYLRAARTPTGIQRVQMGILGALLAAPGRPANLLLVGFEGATWRWWHVDEAAFRHVLALARIGGREDDPAWRSAVAALVAPDARPDAPFLAGGTLCSLGNAWGVQEYFRGLRRLRATTPLRYVAFVHDCVPLAMPEHCLDLTVRLYARWFAALSLHADGILANSRATIADFARFAAPLAKPAPAGLVRLAAEAGASPVAASAAADALPAPRPGEEFVLFVATLESRKNHLMVFQAWLSLIRKLGPERVPRLVCVGRPGWRADAALALLAGSPALRRKVTVQSGVSDLALAGLYDRCLFTVYNSYHEGWGLPVSESLAAGKLAVVPAHSGLLEAGAPGAVFFTPQDEPDLVAKLEALLTEPGHRIALEARIDRAAARRDWPDAAREVLEALANPAEATAPPQPLPLGRHLAMGWRGEGRPSPDMAWAERVRDGLAWWWQEEWGVWTRDGIATLTLPASLPAGTLLRVVLELRGPPRPLALRLRARGARAEAWRGLTLQAGETLRCVLQAEAGPGGLAVDLDSGDGVPLGDRFKRVVGVGLLGVMLCREDDLAARLGALERAEG</sequence>
<dbReference type="Gene3D" id="3.40.50.2000">
    <property type="entry name" value="Glycogen Phosphorylase B"/>
    <property type="match status" value="1"/>
</dbReference>
<accession>A0ABX1E0S3</accession>
<dbReference type="SMART" id="SM00028">
    <property type="entry name" value="TPR"/>
    <property type="match status" value="3"/>
</dbReference>
<gene>
    <name evidence="4" type="ORF">HEQ75_00645</name>
</gene>
<proteinExistence type="predicted"/>
<feature type="domain" description="Glycosyl transferase family 1" evidence="3">
    <location>
        <begin position="369"/>
        <end position="526"/>
    </location>
</feature>
<feature type="region of interest" description="Disordered" evidence="2">
    <location>
        <begin position="1"/>
        <end position="20"/>
    </location>
</feature>
<feature type="repeat" description="TPR" evidence="1">
    <location>
        <begin position="46"/>
        <end position="79"/>
    </location>
</feature>
<protein>
    <submittedName>
        <fullName evidence="4">Glycosyltransferase</fullName>
    </submittedName>
</protein>
<evidence type="ECO:0000256" key="1">
    <source>
        <dbReference type="PROSITE-ProRule" id="PRU00339"/>
    </source>
</evidence>
<evidence type="ECO:0000313" key="5">
    <source>
        <dbReference type="Proteomes" id="UP000787635"/>
    </source>
</evidence>
<dbReference type="EMBL" id="JAAVNE010000001">
    <property type="protein sequence ID" value="NKC29352.1"/>
    <property type="molecule type" value="Genomic_DNA"/>
</dbReference>
<evidence type="ECO:0000259" key="3">
    <source>
        <dbReference type="Pfam" id="PF00534"/>
    </source>
</evidence>
<dbReference type="RefSeq" id="WP_168026975.1">
    <property type="nucleotide sequence ID" value="NZ_JAAVNE010000001.1"/>
</dbReference>
<dbReference type="SUPFAM" id="SSF53756">
    <property type="entry name" value="UDP-Glycosyltransferase/glycogen phosphorylase"/>
    <property type="match status" value="1"/>
</dbReference>
<dbReference type="InterPro" id="IPR019734">
    <property type="entry name" value="TPR_rpt"/>
</dbReference>
<dbReference type="PROSITE" id="PS50005">
    <property type="entry name" value="TPR"/>
    <property type="match status" value="1"/>
</dbReference>
<dbReference type="SUPFAM" id="SSF48452">
    <property type="entry name" value="TPR-like"/>
    <property type="match status" value="1"/>
</dbReference>
<dbReference type="Proteomes" id="UP000787635">
    <property type="component" value="Unassembled WGS sequence"/>
</dbReference>